<sequence length="532" mass="61085">MPLGVKIVVEIGPLLSPARWWKGQGTVDPEQVNSMIWRRSDSMPGKSWTGVSLGYNSKELECVHSDPNIQRGLRHREEKSDADEDDSGTSNEKQSPRVEKESIGDASLETAKLDGNREKEFSEEFIGDVSETDEGSEQEEKDSTQDILKNVAKLDTKDKNSKPPRKPARTSSEGMLEEILLDPKCDYSVGRWVYDDSYPLYKPDTCPYVDGGFRCVENGRPSDEFQKYRWEPSGCNLPRFDAKYILEKLRGRRLAFVGDSIGRNNWESLLCMLSNVVSNKSRIYEVNGEPISKHRGFLSFMFEDYNCTVEYYRSPYLVPQGRAPPNSPPQVRSTFKLNQIDWSANQWKDADILIFNSGHWWNYEKTVRGGHYFQVGDKINMEMEVGDAFRMAIQTVANYVDENVDPKKTQVFWRSYAPVHFRGGTWKTGGSCIKEQKPLLNMSHYQEPWVNKMVWEETQKNRRTPMTFLNVTFASDHRADGHSAIYQNVPNSPMNRQDCSHWCLPGVPDTWNEFLYAALVDRAQGPWADKVE</sequence>
<evidence type="ECO:0000256" key="2">
    <source>
        <dbReference type="ARBA" id="ARBA00007727"/>
    </source>
</evidence>
<feature type="region of interest" description="Disordered" evidence="7">
    <location>
        <begin position="60"/>
        <end position="172"/>
    </location>
</feature>
<protein>
    <recommendedName>
        <fullName evidence="12">Trichome birefringence-like N-terminal domain-containing protein</fullName>
    </recommendedName>
</protein>
<evidence type="ECO:0000256" key="5">
    <source>
        <dbReference type="ARBA" id="ARBA00022989"/>
    </source>
</evidence>
<evidence type="ECO:0000256" key="3">
    <source>
        <dbReference type="ARBA" id="ARBA00022692"/>
    </source>
</evidence>
<organism evidence="10 11">
    <name type="scientific">Riccia fluitans</name>
    <dbReference type="NCBI Taxonomy" id="41844"/>
    <lineage>
        <taxon>Eukaryota</taxon>
        <taxon>Viridiplantae</taxon>
        <taxon>Streptophyta</taxon>
        <taxon>Embryophyta</taxon>
        <taxon>Marchantiophyta</taxon>
        <taxon>Marchantiopsida</taxon>
        <taxon>Marchantiidae</taxon>
        <taxon>Marchantiales</taxon>
        <taxon>Ricciaceae</taxon>
        <taxon>Riccia</taxon>
    </lineage>
</organism>
<keyword evidence="3" id="KW-0812">Transmembrane</keyword>
<feature type="compositionally biased region" description="Basic and acidic residues" evidence="7">
    <location>
        <begin position="152"/>
        <end position="161"/>
    </location>
</feature>
<reference evidence="10 11" key="1">
    <citation type="submission" date="2024-09" db="EMBL/GenBank/DDBJ databases">
        <title>Chromosome-scale assembly of Riccia fluitans.</title>
        <authorList>
            <person name="Paukszto L."/>
            <person name="Sawicki J."/>
            <person name="Karawczyk K."/>
            <person name="Piernik-Szablinska J."/>
            <person name="Szczecinska M."/>
            <person name="Mazdziarz M."/>
        </authorList>
    </citation>
    <scope>NUCLEOTIDE SEQUENCE [LARGE SCALE GENOMIC DNA]</scope>
    <source>
        <strain evidence="10">Rf_01</strain>
        <tissue evidence="10">Aerial parts of the thallus</tissue>
    </source>
</reference>
<keyword evidence="11" id="KW-1185">Reference proteome</keyword>
<feature type="domain" description="Trichome birefringence-like N-terminal" evidence="9">
    <location>
        <begin position="184"/>
        <end position="236"/>
    </location>
</feature>
<evidence type="ECO:0000259" key="8">
    <source>
        <dbReference type="Pfam" id="PF13839"/>
    </source>
</evidence>
<feature type="compositionally biased region" description="Acidic residues" evidence="7">
    <location>
        <begin position="123"/>
        <end position="140"/>
    </location>
</feature>
<keyword evidence="4" id="KW-0735">Signal-anchor</keyword>
<feature type="domain" description="Trichome birefringence-like C-terminal" evidence="8">
    <location>
        <begin position="237"/>
        <end position="517"/>
    </location>
</feature>
<dbReference type="AlphaFoldDB" id="A0ABD1ZCE5"/>
<accession>A0ABD1ZCE5</accession>
<evidence type="ECO:0000259" key="9">
    <source>
        <dbReference type="Pfam" id="PF14416"/>
    </source>
</evidence>
<comment type="caution">
    <text evidence="10">The sequence shown here is derived from an EMBL/GenBank/DDBJ whole genome shotgun (WGS) entry which is preliminary data.</text>
</comment>
<dbReference type="Proteomes" id="UP001605036">
    <property type="component" value="Unassembled WGS sequence"/>
</dbReference>
<gene>
    <name evidence="10" type="ORF">R1flu_012712</name>
</gene>
<comment type="similarity">
    <text evidence="2">Belongs to the PC-esterase family. TBL subfamily.</text>
</comment>
<feature type="compositionally biased region" description="Basic and acidic residues" evidence="7">
    <location>
        <begin position="94"/>
        <end position="103"/>
    </location>
</feature>
<dbReference type="InterPro" id="IPR029962">
    <property type="entry name" value="TBL"/>
</dbReference>
<evidence type="ECO:0000313" key="10">
    <source>
        <dbReference type="EMBL" id="KAL2645125.1"/>
    </source>
</evidence>
<dbReference type="EMBL" id="JBHFFA010000002">
    <property type="protein sequence ID" value="KAL2645125.1"/>
    <property type="molecule type" value="Genomic_DNA"/>
</dbReference>
<evidence type="ECO:0008006" key="12">
    <source>
        <dbReference type="Google" id="ProtNLM"/>
    </source>
</evidence>
<dbReference type="PANTHER" id="PTHR32285:SF213">
    <property type="entry name" value="PROTEIN TRICHOME BIREFRINGENCE-LIKE 11"/>
    <property type="match status" value="1"/>
</dbReference>
<evidence type="ECO:0000256" key="1">
    <source>
        <dbReference type="ARBA" id="ARBA00004167"/>
    </source>
</evidence>
<dbReference type="InterPro" id="IPR026057">
    <property type="entry name" value="TBL_C"/>
</dbReference>
<dbReference type="Pfam" id="PF14416">
    <property type="entry name" value="PMR5N"/>
    <property type="match status" value="1"/>
</dbReference>
<feature type="compositionally biased region" description="Basic and acidic residues" evidence="7">
    <location>
        <begin position="111"/>
        <end position="122"/>
    </location>
</feature>
<dbReference type="Pfam" id="PF13839">
    <property type="entry name" value="PC-Esterase"/>
    <property type="match status" value="1"/>
</dbReference>
<evidence type="ECO:0000256" key="4">
    <source>
        <dbReference type="ARBA" id="ARBA00022968"/>
    </source>
</evidence>
<evidence type="ECO:0000313" key="11">
    <source>
        <dbReference type="Proteomes" id="UP001605036"/>
    </source>
</evidence>
<dbReference type="InterPro" id="IPR025846">
    <property type="entry name" value="TBL_N"/>
</dbReference>
<comment type="subcellular location">
    <subcellularLocation>
        <location evidence="1">Membrane</location>
        <topology evidence="1">Single-pass membrane protein</topology>
    </subcellularLocation>
</comment>
<dbReference type="GO" id="GO:0016020">
    <property type="term" value="C:membrane"/>
    <property type="evidence" value="ECO:0007669"/>
    <property type="project" value="UniProtKB-SubCell"/>
</dbReference>
<evidence type="ECO:0000256" key="6">
    <source>
        <dbReference type="ARBA" id="ARBA00023136"/>
    </source>
</evidence>
<name>A0ABD1ZCE5_9MARC</name>
<evidence type="ECO:0000256" key="7">
    <source>
        <dbReference type="SAM" id="MobiDB-lite"/>
    </source>
</evidence>
<keyword evidence="6" id="KW-0472">Membrane</keyword>
<keyword evidence="5" id="KW-1133">Transmembrane helix</keyword>
<proteinExistence type="inferred from homology"/>
<dbReference type="PANTHER" id="PTHR32285">
    <property type="entry name" value="PROTEIN TRICHOME BIREFRINGENCE-LIKE 9-RELATED"/>
    <property type="match status" value="1"/>
</dbReference>